<organism evidence="1 2">
    <name type="scientific">Micromonospora taraxaci</name>
    <dbReference type="NCBI Taxonomy" id="1316803"/>
    <lineage>
        <taxon>Bacteria</taxon>
        <taxon>Bacillati</taxon>
        <taxon>Actinomycetota</taxon>
        <taxon>Actinomycetes</taxon>
        <taxon>Micromonosporales</taxon>
        <taxon>Micromonosporaceae</taxon>
        <taxon>Micromonospora</taxon>
    </lineage>
</organism>
<dbReference type="NCBIfam" id="NF002696">
    <property type="entry name" value="PRK02487.1-5"/>
    <property type="match status" value="1"/>
</dbReference>
<dbReference type="SUPFAM" id="SSF143744">
    <property type="entry name" value="GlcG-like"/>
    <property type="match status" value="1"/>
</dbReference>
<protein>
    <submittedName>
        <fullName evidence="1">Uncharacterized protein (UPF0303 family)</fullName>
    </submittedName>
</protein>
<comment type="caution">
    <text evidence="1">The sequence shown here is derived from an EMBL/GenBank/DDBJ whole genome shotgun (WGS) entry which is preliminary data.</text>
</comment>
<sequence length="169" mass="18833">MIARNDEEKKNMSDDRDAWPTLDELLREESELELAGLSETDAYELGMLAVAAASEQRLPVSIGVWRAGRQLFHCGLPGSTADNDAWLRRKGRVVMRFEHSSLYMARLCQDKQVTLAERYGLPAERYAAAGGAVPLRVRGTGVVGWVGVSGLPQLDDHRFVVDILRKLPR</sequence>
<dbReference type="InterPro" id="IPR005624">
    <property type="entry name" value="PduO/GlcC-like"/>
</dbReference>
<evidence type="ECO:0000313" key="2">
    <source>
        <dbReference type="Proteomes" id="UP000317685"/>
    </source>
</evidence>
<accession>A0A561W4C4</accession>
<gene>
    <name evidence="1" type="ORF">FHU34_114068</name>
</gene>
<dbReference type="PIRSF" id="PIRSF008757">
    <property type="entry name" value="UCP008757"/>
    <property type="match status" value="1"/>
</dbReference>
<dbReference type="Pfam" id="PF03928">
    <property type="entry name" value="HbpS-like"/>
    <property type="match status" value="1"/>
</dbReference>
<evidence type="ECO:0000313" key="1">
    <source>
        <dbReference type="EMBL" id="TWG18720.1"/>
    </source>
</evidence>
<dbReference type="PANTHER" id="PTHR28255:SF1">
    <property type="entry name" value="UPF0303 PROTEIN YBR137W"/>
    <property type="match status" value="1"/>
</dbReference>
<name>A0A561W4C4_9ACTN</name>
<dbReference type="Proteomes" id="UP000317685">
    <property type="component" value="Unassembled WGS sequence"/>
</dbReference>
<dbReference type="Gene3D" id="3.30.450.150">
    <property type="entry name" value="Haem-degrading domain"/>
    <property type="match status" value="1"/>
</dbReference>
<dbReference type="InterPro" id="IPR038084">
    <property type="entry name" value="PduO/GlcC-like_sf"/>
</dbReference>
<proteinExistence type="predicted"/>
<dbReference type="PANTHER" id="PTHR28255">
    <property type="match status" value="1"/>
</dbReference>
<dbReference type="AlphaFoldDB" id="A0A561W4C4"/>
<keyword evidence="2" id="KW-1185">Reference proteome</keyword>
<dbReference type="InterPro" id="IPR010371">
    <property type="entry name" value="YBR137W-like"/>
</dbReference>
<reference evidence="1 2" key="1">
    <citation type="submission" date="2019-06" db="EMBL/GenBank/DDBJ databases">
        <title>Sequencing the genomes of 1000 actinobacteria strains.</title>
        <authorList>
            <person name="Klenk H.-P."/>
        </authorList>
    </citation>
    <scope>NUCLEOTIDE SEQUENCE [LARGE SCALE GENOMIC DNA]</scope>
    <source>
        <strain evidence="1 2">DSM 45885</strain>
    </source>
</reference>
<dbReference type="EMBL" id="VIWZ01000001">
    <property type="protein sequence ID" value="TWG18720.1"/>
    <property type="molecule type" value="Genomic_DNA"/>
</dbReference>